<dbReference type="PANTHER" id="PTHR48109:SF4">
    <property type="entry name" value="DIHYDROOROTATE DEHYDROGENASE (QUINONE), MITOCHONDRIAL"/>
    <property type="match status" value="1"/>
</dbReference>
<protein>
    <recommendedName>
        <fullName evidence="7 14">Dihydroorotate dehydrogenase (quinone)</fullName>
        <ecNumber evidence="6 14">1.3.5.2</ecNumber>
    </recommendedName>
</protein>
<dbReference type="GO" id="GO:0106430">
    <property type="term" value="F:dihydroorotate dehydrogenase (quinone) activity"/>
    <property type="evidence" value="ECO:0007669"/>
    <property type="project" value="UniProtKB-EC"/>
</dbReference>
<proteinExistence type="inferred from homology"/>
<evidence type="ECO:0000256" key="10">
    <source>
        <dbReference type="ARBA" id="ARBA00022975"/>
    </source>
</evidence>
<evidence type="ECO:0000256" key="9">
    <source>
        <dbReference type="ARBA" id="ARBA00022643"/>
    </source>
</evidence>
<dbReference type="EC" id="1.3.5.2" evidence="6 14"/>
<dbReference type="GeneID" id="67388312"/>
<dbReference type="eggNOG" id="COG0167">
    <property type="taxonomic scope" value="Bacteria"/>
</dbReference>
<evidence type="ECO:0000256" key="13">
    <source>
        <dbReference type="ARBA" id="ARBA00048639"/>
    </source>
</evidence>
<evidence type="ECO:0000256" key="7">
    <source>
        <dbReference type="ARBA" id="ARBA00018366"/>
    </source>
</evidence>
<dbReference type="NCBIfam" id="NF003652">
    <property type="entry name" value="PRK05286.2-5"/>
    <property type="match status" value="1"/>
</dbReference>
<evidence type="ECO:0000313" key="16">
    <source>
        <dbReference type="EMBL" id="AAO44335.1"/>
    </source>
</evidence>
<dbReference type="KEGG" id="twh:TWT_238"/>
<dbReference type="AlphaFoldDB" id="Q83GM4"/>
<dbReference type="EMBL" id="AE014184">
    <property type="protein sequence ID" value="AAO44335.1"/>
    <property type="molecule type" value="Genomic_DNA"/>
</dbReference>
<evidence type="ECO:0000256" key="11">
    <source>
        <dbReference type="ARBA" id="ARBA00023002"/>
    </source>
</evidence>
<dbReference type="Gene3D" id="3.20.20.70">
    <property type="entry name" value="Aldolase class I"/>
    <property type="match status" value="1"/>
</dbReference>
<dbReference type="GO" id="GO:0044205">
    <property type="term" value="P:'de novo' UMP biosynthetic process"/>
    <property type="evidence" value="ECO:0007669"/>
    <property type="project" value="UniProtKB-UniPathway"/>
</dbReference>
<dbReference type="STRING" id="203267.TWT_238"/>
<evidence type="ECO:0000313" key="17">
    <source>
        <dbReference type="Proteomes" id="UP000002200"/>
    </source>
</evidence>
<dbReference type="InterPro" id="IPR013785">
    <property type="entry name" value="Aldolase_TIM"/>
</dbReference>
<dbReference type="PROSITE" id="PS00911">
    <property type="entry name" value="DHODEHASE_1"/>
    <property type="match status" value="1"/>
</dbReference>
<dbReference type="UniPathway" id="UPA00070">
    <property type="reaction ID" value="UER00946"/>
</dbReference>
<gene>
    <name evidence="16" type="primary">pyrD</name>
    <name evidence="16" type="ordered locus">TWT_238</name>
</gene>
<dbReference type="CDD" id="cd04738">
    <property type="entry name" value="DHOD_2_like"/>
    <property type="match status" value="1"/>
</dbReference>
<dbReference type="OrthoDB" id="9802377at2"/>
<dbReference type="InterPro" id="IPR012135">
    <property type="entry name" value="Dihydroorotate_DH_1_2"/>
</dbReference>
<evidence type="ECO:0000256" key="4">
    <source>
        <dbReference type="ARBA" id="ARBA00005161"/>
    </source>
</evidence>
<evidence type="ECO:0000259" key="15">
    <source>
        <dbReference type="Pfam" id="PF01180"/>
    </source>
</evidence>
<organism evidence="16 17">
    <name type="scientific">Tropheryma whipplei (strain Twist)</name>
    <name type="common">Whipple's bacillus</name>
    <dbReference type="NCBI Taxonomy" id="203267"/>
    <lineage>
        <taxon>Bacteria</taxon>
        <taxon>Bacillati</taxon>
        <taxon>Actinomycetota</taxon>
        <taxon>Actinomycetes</taxon>
        <taxon>Micrococcales</taxon>
        <taxon>Tropherymataceae</taxon>
        <taxon>Tropheryma</taxon>
    </lineage>
</organism>
<sequence>MYSYFLNFLKCVDPELAHRIAAVALKSGLGMFVPQRFHIHLGTTSMGLYFDTPLGIAAGFDKFADLVIPLYSLGFGHVEVGTVTLHPQPGNKKPRIHRVMSQKALINSMGFNNPGAQKMRENILKVRKSGRRLPIIGVNIGKSKVCPLEESAKDYVKSFELLADVSDYLVINVSSPNTEGLRTLQSVGNLNKILRSVKPIADRFKRPVLIKISPDLSNSDVTNIALLVKEFGLAGVVASNTTTKRTGLPNEFSSLHGGLSGPMLKERSLEMLKILRRDLPKNKFCIISVGGVWDYTDVLERLEYGADLVQGYTAFVYNGPYWASNINRDLSRLRS</sequence>
<keyword evidence="9" id="KW-0288">FMN</keyword>
<dbReference type="GO" id="GO:0016020">
    <property type="term" value="C:membrane"/>
    <property type="evidence" value="ECO:0007669"/>
    <property type="project" value="UniProtKB-SubCell"/>
</dbReference>
<comment type="cofactor">
    <cofactor evidence="1">
        <name>FMN</name>
        <dbReference type="ChEBI" id="CHEBI:58210"/>
    </cofactor>
</comment>
<keyword evidence="17" id="KW-1185">Reference proteome</keyword>
<keyword evidence="10" id="KW-0665">Pyrimidine biosynthesis</keyword>
<dbReference type="PANTHER" id="PTHR48109">
    <property type="entry name" value="DIHYDROOROTATE DEHYDROGENASE (QUINONE), MITOCHONDRIAL-RELATED"/>
    <property type="match status" value="1"/>
</dbReference>
<comment type="catalytic activity">
    <reaction evidence="13">
        <text>(S)-dihydroorotate + a quinone = orotate + a quinol</text>
        <dbReference type="Rhea" id="RHEA:30187"/>
        <dbReference type="ChEBI" id="CHEBI:24646"/>
        <dbReference type="ChEBI" id="CHEBI:30839"/>
        <dbReference type="ChEBI" id="CHEBI:30864"/>
        <dbReference type="ChEBI" id="CHEBI:132124"/>
        <dbReference type="EC" id="1.3.5.2"/>
    </reaction>
</comment>
<evidence type="ECO:0000256" key="8">
    <source>
        <dbReference type="ARBA" id="ARBA00022630"/>
    </source>
</evidence>
<keyword evidence="12" id="KW-0472">Membrane</keyword>
<evidence type="ECO:0000256" key="1">
    <source>
        <dbReference type="ARBA" id="ARBA00001917"/>
    </source>
</evidence>
<dbReference type="InterPro" id="IPR005719">
    <property type="entry name" value="Dihydroorotate_DH_2"/>
</dbReference>
<dbReference type="PROSITE" id="PS00912">
    <property type="entry name" value="DHODEHASE_2"/>
    <property type="match status" value="1"/>
</dbReference>
<evidence type="ECO:0000256" key="6">
    <source>
        <dbReference type="ARBA" id="ARBA00012791"/>
    </source>
</evidence>
<keyword evidence="11 16" id="KW-0560">Oxidoreductase</keyword>
<comment type="pathway">
    <text evidence="4">Pyrimidine metabolism; UMP biosynthesis via de novo pathway; orotate from (S)-dihydroorotate (quinone route): step 1/1.</text>
</comment>
<dbReference type="PIRSF" id="PIRSF000164">
    <property type="entry name" value="DHO_oxidase"/>
    <property type="match status" value="1"/>
</dbReference>
<comment type="subcellular location">
    <subcellularLocation>
        <location evidence="3">Membrane</location>
    </subcellularLocation>
</comment>
<dbReference type="RefSeq" id="WP_011102448.1">
    <property type="nucleotide sequence ID" value="NC_004572.3"/>
</dbReference>
<dbReference type="GO" id="GO:0006207">
    <property type="term" value="P:'de novo' pyrimidine nucleobase biosynthetic process"/>
    <property type="evidence" value="ECO:0007669"/>
    <property type="project" value="UniProtKB-UniRule"/>
</dbReference>
<evidence type="ECO:0000256" key="2">
    <source>
        <dbReference type="ARBA" id="ARBA00003125"/>
    </source>
</evidence>
<dbReference type="GO" id="GO:0005737">
    <property type="term" value="C:cytoplasm"/>
    <property type="evidence" value="ECO:0007669"/>
    <property type="project" value="InterPro"/>
</dbReference>
<dbReference type="InterPro" id="IPR005720">
    <property type="entry name" value="Dihydroorotate_DH_cat"/>
</dbReference>
<accession>Q83GM4</accession>
<dbReference type="Proteomes" id="UP000002200">
    <property type="component" value="Chromosome"/>
</dbReference>
<dbReference type="InterPro" id="IPR001295">
    <property type="entry name" value="Dihydroorotate_DH_CS"/>
</dbReference>
<dbReference type="NCBIfam" id="TIGR01036">
    <property type="entry name" value="pyrD_sub2"/>
    <property type="match status" value="1"/>
</dbReference>
<evidence type="ECO:0000256" key="5">
    <source>
        <dbReference type="ARBA" id="ARBA00005359"/>
    </source>
</evidence>
<dbReference type="HOGENOM" id="CLU_013640_2_0_11"/>
<evidence type="ECO:0000256" key="14">
    <source>
        <dbReference type="NCBIfam" id="TIGR01036"/>
    </source>
</evidence>
<dbReference type="Pfam" id="PF01180">
    <property type="entry name" value="DHO_dh"/>
    <property type="match status" value="1"/>
</dbReference>
<dbReference type="InterPro" id="IPR050074">
    <property type="entry name" value="DHO_dehydrogenase"/>
</dbReference>
<comment type="similarity">
    <text evidence="5">Belongs to the dihydroorotate dehydrogenase family. Type 2 subfamily.</text>
</comment>
<reference evidence="16 17" key="1">
    <citation type="journal article" date="2003" name="Genome Res.">
        <title>Tropheryma whipplei twist: a human pathogenic Actinobacteria with a reduced genome.</title>
        <authorList>
            <person name="Raoult D."/>
            <person name="Ogata H."/>
            <person name="Audic S."/>
            <person name="Robert C."/>
            <person name="Suhre K."/>
            <person name="Drancourt M."/>
            <person name="Claverie J.-M."/>
        </authorList>
    </citation>
    <scope>NUCLEOTIDE SEQUENCE [LARGE SCALE GENOMIC DNA]</scope>
    <source>
        <strain evidence="16 17">Twist</strain>
    </source>
</reference>
<evidence type="ECO:0000256" key="12">
    <source>
        <dbReference type="ARBA" id="ARBA00023136"/>
    </source>
</evidence>
<dbReference type="SUPFAM" id="SSF51395">
    <property type="entry name" value="FMN-linked oxidoreductases"/>
    <property type="match status" value="1"/>
</dbReference>
<name>Q83GM4_TROWT</name>
<feature type="domain" description="Dihydroorotate dehydrogenase catalytic" evidence="15">
    <location>
        <begin position="41"/>
        <end position="332"/>
    </location>
</feature>
<evidence type="ECO:0000256" key="3">
    <source>
        <dbReference type="ARBA" id="ARBA00004370"/>
    </source>
</evidence>
<comment type="function">
    <text evidence="2">Catalyzes the conversion of dihydroorotate to orotate with quinone as electron acceptor.</text>
</comment>
<keyword evidence="8" id="KW-0285">Flavoprotein</keyword>